<proteinExistence type="predicted"/>
<evidence type="ECO:0000256" key="1">
    <source>
        <dbReference type="SAM" id="SignalP"/>
    </source>
</evidence>
<dbReference type="PROSITE" id="PS51257">
    <property type="entry name" value="PROKAR_LIPOPROTEIN"/>
    <property type="match status" value="1"/>
</dbReference>
<feature type="domain" description="Bacterial Ig-like" evidence="2">
    <location>
        <begin position="197"/>
        <end position="279"/>
    </location>
</feature>
<evidence type="ECO:0000259" key="2">
    <source>
        <dbReference type="Pfam" id="PF16640"/>
    </source>
</evidence>
<feature type="chain" id="PRO_5039632409" description="Bacterial Ig-like domain-containing protein" evidence="1">
    <location>
        <begin position="24"/>
        <end position="453"/>
    </location>
</feature>
<dbReference type="GO" id="GO:0005975">
    <property type="term" value="P:carbohydrate metabolic process"/>
    <property type="evidence" value="ECO:0007669"/>
    <property type="project" value="UniProtKB-ARBA"/>
</dbReference>
<name>A0A512PEZ1_9CELL</name>
<feature type="signal peptide" evidence="1">
    <location>
        <begin position="1"/>
        <end position="23"/>
    </location>
</feature>
<dbReference type="EMBL" id="BKAL01000008">
    <property type="protein sequence ID" value="GEP69784.1"/>
    <property type="molecule type" value="Genomic_DNA"/>
</dbReference>
<reference evidence="3 4" key="1">
    <citation type="submission" date="2019-07" db="EMBL/GenBank/DDBJ databases">
        <title>Whole genome shotgun sequence of Cellulomonas soli NBRC 109434.</title>
        <authorList>
            <person name="Hosoyama A."/>
            <person name="Uohara A."/>
            <person name="Ohji S."/>
            <person name="Ichikawa N."/>
        </authorList>
    </citation>
    <scope>NUCLEOTIDE SEQUENCE [LARGE SCALE GENOMIC DNA]</scope>
    <source>
        <strain evidence="3 4">NBRC 109434</strain>
    </source>
</reference>
<accession>A0A512PEZ1</accession>
<keyword evidence="1" id="KW-0732">Signal</keyword>
<organism evidence="3 4">
    <name type="scientific">Cellulomonas soli</name>
    <dbReference type="NCBI Taxonomy" id="931535"/>
    <lineage>
        <taxon>Bacteria</taxon>
        <taxon>Bacillati</taxon>
        <taxon>Actinomycetota</taxon>
        <taxon>Actinomycetes</taxon>
        <taxon>Micrococcales</taxon>
        <taxon>Cellulomonadaceae</taxon>
        <taxon>Cellulomonas</taxon>
    </lineage>
</organism>
<protein>
    <recommendedName>
        <fullName evidence="2">Bacterial Ig-like domain-containing protein</fullName>
    </recommendedName>
</protein>
<sequence>MRPIKLLATLAAGALLSSAVALACAAPASAEDEGPDLPGSIYFLAKAGGLDANGQTDVITSGTTLDRPFQSLAVSAQCPAGAVSLQPMIRIPQANVPESQWLEVPIAANMNHVDAQGRFYTDRGDRLTKPDALAYIATQAGKTGTIPLLAVCRDELGLGVGLFRTTLTLTGDLSNLAWSVPAPTPLGGGTQVTATTTTLTGAVQGADLVLSAAVAPAGAGGTVTFSEGGTTVGTAAVSGGVAQVTVPSPASGSHSYTATFAPSDAAAFGASSGTYAVAVALDAATGQLVLSVPAAPVVDGALTFSVPFATPVALAGTRASDNSRVVATGAFPTVTVTDTRRDGLLTGWEVNAQASDFTGAAGTVGAKYLGWAPALPQMLPEAGSPLVAQAGAPVASSLDEVASPGLSASALLGGTATAGRGTTTLDAALNLAIPGSTTAGSYTSTVTVTLIAD</sequence>
<dbReference type="InterPro" id="IPR013783">
    <property type="entry name" value="Ig-like_fold"/>
</dbReference>
<dbReference type="Pfam" id="PF16640">
    <property type="entry name" value="Big_3_5"/>
    <property type="match status" value="1"/>
</dbReference>
<keyword evidence="4" id="KW-1185">Reference proteome</keyword>
<evidence type="ECO:0000313" key="4">
    <source>
        <dbReference type="Proteomes" id="UP000321798"/>
    </source>
</evidence>
<dbReference type="AlphaFoldDB" id="A0A512PEZ1"/>
<dbReference type="Gene3D" id="2.60.40.10">
    <property type="entry name" value="Immunoglobulins"/>
    <property type="match status" value="1"/>
</dbReference>
<gene>
    <name evidence="3" type="ORF">CSO01_24990</name>
</gene>
<dbReference type="RefSeq" id="WP_146953530.1">
    <property type="nucleotide sequence ID" value="NZ_BAABBJ010000001.1"/>
</dbReference>
<comment type="caution">
    <text evidence="3">The sequence shown here is derived from an EMBL/GenBank/DDBJ whole genome shotgun (WGS) entry which is preliminary data.</text>
</comment>
<dbReference type="OrthoDB" id="9804511at2"/>
<dbReference type="InterPro" id="IPR032109">
    <property type="entry name" value="Big_3_5"/>
</dbReference>
<dbReference type="Proteomes" id="UP000321798">
    <property type="component" value="Unassembled WGS sequence"/>
</dbReference>
<evidence type="ECO:0000313" key="3">
    <source>
        <dbReference type="EMBL" id="GEP69784.1"/>
    </source>
</evidence>